<name>V8C5Y2_9HELI</name>
<gene>
    <name evidence="2" type="ORF">HMPREF2086_01888</name>
</gene>
<feature type="region of interest" description="Disordered" evidence="1">
    <location>
        <begin position="1"/>
        <end position="33"/>
    </location>
</feature>
<protein>
    <submittedName>
        <fullName evidence="2">Uncharacterized protein</fullName>
    </submittedName>
</protein>
<keyword evidence="3" id="KW-1185">Reference proteome</keyword>
<dbReference type="AlphaFoldDB" id="V8C5Y2"/>
<evidence type="ECO:0000256" key="1">
    <source>
        <dbReference type="SAM" id="MobiDB-lite"/>
    </source>
</evidence>
<dbReference type="EMBL" id="AZJI01000010">
    <property type="protein sequence ID" value="ETD22161.1"/>
    <property type="molecule type" value="Genomic_DNA"/>
</dbReference>
<evidence type="ECO:0000313" key="2">
    <source>
        <dbReference type="EMBL" id="ETD22161.1"/>
    </source>
</evidence>
<comment type="caution">
    <text evidence="2">The sequence shown here is derived from an EMBL/GenBank/DDBJ whole genome shotgun (WGS) entry which is preliminary data.</text>
</comment>
<reference evidence="2 3" key="1">
    <citation type="journal article" date="2014" name="Genome Announc.">
        <title>Draft genome sequences of six enterohepatic helicobacter species isolated from humans and one from rhesus macaques.</title>
        <authorList>
            <person name="Shen Z."/>
            <person name="Sheh A."/>
            <person name="Young S.K."/>
            <person name="Abouelliel A."/>
            <person name="Ward D.V."/>
            <person name="Earl A.M."/>
            <person name="Fox J.G."/>
        </authorList>
    </citation>
    <scope>NUCLEOTIDE SEQUENCE [LARGE SCALE GENOMIC DNA]</scope>
    <source>
        <strain evidence="2 3">MIT 99-5501</strain>
    </source>
</reference>
<dbReference type="STRING" id="1357400.HMPREF2086_01888"/>
<accession>V8C5Y2</accession>
<sequence>MEGEAKHKYGGGQIYKKHKKEDKHNKSNTTNYG</sequence>
<evidence type="ECO:0000313" key="3">
    <source>
        <dbReference type="Proteomes" id="UP000018731"/>
    </source>
</evidence>
<proteinExistence type="predicted"/>
<dbReference type="HOGENOM" id="CLU_3382221_0_0_7"/>
<dbReference type="Proteomes" id="UP000018731">
    <property type="component" value="Unassembled WGS sequence"/>
</dbReference>
<organism evidence="2 3">
    <name type="scientific">Helicobacter macacae MIT 99-5501</name>
    <dbReference type="NCBI Taxonomy" id="1357400"/>
    <lineage>
        <taxon>Bacteria</taxon>
        <taxon>Pseudomonadati</taxon>
        <taxon>Campylobacterota</taxon>
        <taxon>Epsilonproteobacteria</taxon>
        <taxon>Campylobacterales</taxon>
        <taxon>Helicobacteraceae</taxon>
        <taxon>Helicobacter</taxon>
    </lineage>
</organism>